<keyword evidence="4 5" id="KW-0687">Ribonucleoprotein</keyword>
<dbReference type="SUPFAM" id="SSF55129">
    <property type="entry name" value="Ribosomal protein L30p/L7e"/>
    <property type="match status" value="1"/>
</dbReference>
<evidence type="ECO:0000313" key="8">
    <source>
        <dbReference type="EMBL" id="GEN34806.1"/>
    </source>
</evidence>
<evidence type="ECO:0000256" key="4">
    <source>
        <dbReference type="ARBA" id="ARBA00023274"/>
    </source>
</evidence>
<keyword evidence="9" id="KW-1185">Reference proteome</keyword>
<keyword evidence="3 5" id="KW-0689">Ribosomal protein</keyword>
<dbReference type="RefSeq" id="WP_146810067.1">
    <property type="nucleotide sequence ID" value="NZ_BJXX01000098.1"/>
</dbReference>
<dbReference type="Pfam" id="PF00327">
    <property type="entry name" value="Ribosomal_L30"/>
    <property type="match status" value="1"/>
</dbReference>
<dbReference type="AlphaFoldDB" id="A0A511V770"/>
<dbReference type="HAMAP" id="MF_01371_B">
    <property type="entry name" value="Ribosomal_uL30_B"/>
    <property type="match status" value="1"/>
</dbReference>
<dbReference type="InterPro" id="IPR018038">
    <property type="entry name" value="Ribosomal_uL30_CS"/>
</dbReference>
<reference evidence="8 9" key="1">
    <citation type="submission" date="2019-07" db="EMBL/GenBank/DDBJ databases">
        <title>Whole genome shotgun sequence of Aneurinibacillus danicus NBRC 102444.</title>
        <authorList>
            <person name="Hosoyama A."/>
            <person name="Uohara A."/>
            <person name="Ohji S."/>
            <person name="Ichikawa N."/>
        </authorList>
    </citation>
    <scope>NUCLEOTIDE SEQUENCE [LARGE SCALE GENOMIC DNA]</scope>
    <source>
        <strain evidence="8 9">NBRC 102444</strain>
    </source>
</reference>
<evidence type="ECO:0000313" key="9">
    <source>
        <dbReference type="Proteomes" id="UP000321157"/>
    </source>
</evidence>
<comment type="subunit">
    <text evidence="2 5">Part of the 50S ribosomal subunit.</text>
</comment>
<comment type="similarity">
    <text evidence="1 5 6">Belongs to the universal ribosomal protein uL30 family.</text>
</comment>
<dbReference type="EMBL" id="BJXX01000098">
    <property type="protein sequence ID" value="GEN34806.1"/>
    <property type="molecule type" value="Genomic_DNA"/>
</dbReference>
<dbReference type="PANTHER" id="PTHR15892">
    <property type="entry name" value="MITOCHONDRIAL RIBOSOMAL PROTEIN L30"/>
    <property type="match status" value="1"/>
</dbReference>
<evidence type="ECO:0000256" key="5">
    <source>
        <dbReference type="HAMAP-Rule" id="MF_01371"/>
    </source>
</evidence>
<comment type="caution">
    <text evidence="8">The sequence shown here is derived from an EMBL/GenBank/DDBJ whole genome shotgun (WGS) entry which is preliminary data.</text>
</comment>
<dbReference type="Proteomes" id="UP000321157">
    <property type="component" value="Unassembled WGS sequence"/>
</dbReference>
<evidence type="ECO:0000259" key="7">
    <source>
        <dbReference type="Pfam" id="PF00327"/>
    </source>
</evidence>
<dbReference type="InterPro" id="IPR016082">
    <property type="entry name" value="Ribosomal_uL30_ferredoxin-like"/>
</dbReference>
<dbReference type="InterPro" id="IPR036919">
    <property type="entry name" value="Ribo_uL30_ferredoxin-like_sf"/>
</dbReference>
<evidence type="ECO:0000256" key="1">
    <source>
        <dbReference type="ARBA" id="ARBA00007594"/>
    </source>
</evidence>
<dbReference type="GO" id="GO:0022625">
    <property type="term" value="C:cytosolic large ribosomal subunit"/>
    <property type="evidence" value="ECO:0007669"/>
    <property type="project" value="TreeGrafter"/>
</dbReference>
<feature type="domain" description="Large ribosomal subunit protein uL30-like ferredoxin-like fold" evidence="7">
    <location>
        <begin position="4"/>
        <end position="54"/>
    </location>
</feature>
<dbReference type="InterPro" id="IPR005996">
    <property type="entry name" value="Ribosomal_uL30_bac-type"/>
</dbReference>
<evidence type="ECO:0000256" key="6">
    <source>
        <dbReference type="RuleBase" id="RU003734"/>
    </source>
</evidence>
<name>A0A511V770_9BACL</name>
<evidence type="ECO:0000256" key="3">
    <source>
        <dbReference type="ARBA" id="ARBA00022980"/>
    </source>
</evidence>
<dbReference type="GO" id="GO:0006412">
    <property type="term" value="P:translation"/>
    <property type="evidence" value="ECO:0007669"/>
    <property type="project" value="UniProtKB-UniRule"/>
</dbReference>
<dbReference type="GO" id="GO:0003735">
    <property type="term" value="F:structural constituent of ribosome"/>
    <property type="evidence" value="ECO:0007669"/>
    <property type="project" value="InterPro"/>
</dbReference>
<dbReference type="PANTHER" id="PTHR15892:SF2">
    <property type="entry name" value="LARGE RIBOSOMAL SUBUNIT PROTEIN UL30M"/>
    <property type="match status" value="1"/>
</dbReference>
<protein>
    <recommendedName>
        <fullName evidence="5">Large ribosomal subunit protein uL30</fullName>
    </recommendedName>
</protein>
<dbReference type="Gene3D" id="3.30.1390.20">
    <property type="entry name" value="Ribosomal protein L30, ferredoxin-like fold domain"/>
    <property type="match status" value="1"/>
</dbReference>
<organism evidence="8 9">
    <name type="scientific">Aneurinibacillus danicus</name>
    <dbReference type="NCBI Taxonomy" id="267746"/>
    <lineage>
        <taxon>Bacteria</taxon>
        <taxon>Bacillati</taxon>
        <taxon>Bacillota</taxon>
        <taxon>Bacilli</taxon>
        <taxon>Bacillales</taxon>
        <taxon>Paenibacillaceae</taxon>
        <taxon>Aneurinibacillus group</taxon>
        <taxon>Aneurinibacillus</taxon>
    </lineage>
</organism>
<dbReference type="CDD" id="cd01658">
    <property type="entry name" value="Ribosomal_L30"/>
    <property type="match status" value="1"/>
</dbReference>
<dbReference type="PROSITE" id="PS00634">
    <property type="entry name" value="RIBOSOMAL_L30"/>
    <property type="match status" value="1"/>
</dbReference>
<dbReference type="NCBIfam" id="TIGR01308">
    <property type="entry name" value="rpmD_bact"/>
    <property type="match status" value="1"/>
</dbReference>
<sequence length="61" mass="6855">MAKLQITLKRSLIGRTQKQKATVAALGLRKIHQTVVKEDNAAMRGMVEKVKHMVEVKEIAE</sequence>
<accession>A0A511V770</accession>
<dbReference type="FunFam" id="3.30.1390.20:FF:000001">
    <property type="entry name" value="50S ribosomal protein L30"/>
    <property type="match status" value="1"/>
</dbReference>
<proteinExistence type="inferred from homology"/>
<dbReference type="PIRSF" id="PIRSF002211">
    <property type="entry name" value="Ribosomal_L30_bac-type"/>
    <property type="match status" value="1"/>
</dbReference>
<gene>
    <name evidence="5 8" type="primary">rpmD</name>
    <name evidence="8" type="ORF">ADA01nite_22660</name>
</gene>
<evidence type="ECO:0000256" key="2">
    <source>
        <dbReference type="ARBA" id="ARBA00011838"/>
    </source>
</evidence>
<dbReference type="OrthoDB" id="9812790at2"/>